<keyword evidence="11 16" id="KW-0460">Magnesium</keyword>
<keyword evidence="8" id="KW-0547">Nucleotide-binding</keyword>
<dbReference type="PANTHER" id="PTHR11817">
    <property type="entry name" value="PYRUVATE KINASE"/>
    <property type="match status" value="1"/>
</dbReference>
<dbReference type="Gene3D" id="3.40.1380.20">
    <property type="entry name" value="Pyruvate kinase, C-terminal domain"/>
    <property type="match status" value="1"/>
</dbReference>
<evidence type="ECO:0000256" key="4">
    <source>
        <dbReference type="ARBA" id="ARBA00008663"/>
    </source>
</evidence>
<dbReference type="SUPFAM" id="SSF52935">
    <property type="entry name" value="PK C-terminal domain-like"/>
    <property type="match status" value="1"/>
</dbReference>
<evidence type="ECO:0000256" key="2">
    <source>
        <dbReference type="ARBA" id="ARBA00004997"/>
    </source>
</evidence>
<feature type="domain" description="Pyruvate kinase C-terminal" evidence="19">
    <location>
        <begin position="352"/>
        <end position="462"/>
    </location>
</feature>
<keyword evidence="7" id="KW-0479">Metal-binding</keyword>
<dbReference type="Proteomes" id="UP001194714">
    <property type="component" value="Unassembled WGS sequence"/>
</dbReference>
<evidence type="ECO:0000256" key="7">
    <source>
        <dbReference type="ARBA" id="ARBA00022723"/>
    </source>
</evidence>
<dbReference type="Pfam" id="PF02887">
    <property type="entry name" value="PK_C"/>
    <property type="match status" value="1"/>
</dbReference>
<evidence type="ECO:0000259" key="17">
    <source>
        <dbReference type="Pfam" id="PF00224"/>
    </source>
</evidence>
<evidence type="ECO:0000256" key="13">
    <source>
        <dbReference type="ARBA" id="ARBA00023152"/>
    </source>
</evidence>
<dbReference type="SUPFAM" id="SSF52009">
    <property type="entry name" value="Phosphohistidine domain"/>
    <property type="match status" value="1"/>
</dbReference>
<dbReference type="InterPro" id="IPR008279">
    <property type="entry name" value="PEP-util_enz_mobile_dom"/>
</dbReference>
<dbReference type="Gene3D" id="3.50.30.10">
    <property type="entry name" value="Phosphohistidine domain"/>
    <property type="match status" value="1"/>
</dbReference>
<evidence type="ECO:0000256" key="8">
    <source>
        <dbReference type="ARBA" id="ARBA00022741"/>
    </source>
</evidence>
<dbReference type="NCBIfam" id="NF004978">
    <property type="entry name" value="PRK06354.1"/>
    <property type="match status" value="1"/>
</dbReference>
<evidence type="ECO:0000256" key="14">
    <source>
        <dbReference type="ARBA" id="ARBA00023317"/>
    </source>
</evidence>
<gene>
    <name evidence="20" type="ORF">NEPTK9_000849</name>
</gene>
<dbReference type="EC" id="2.7.1.40" evidence="5 15"/>
<dbReference type="GO" id="GO:0004743">
    <property type="term" value="F:pyruvate kinase activity"/>
    <property type="evidence" value="ECO:0007669"/>
    <property type="project" value="UniProtKB-EC"/>
</dbReference>
<comment type="caution">
    <text evidence="20">The sequence shown here is derived from an EMBL/GenBank/DDBJ whole genome shotgun (WGS) entry which is preliminary data.</text>
</comment>
<evidence type="ECO:0000259" key="18">
    <source>
        <dbReference type="Pfam" id="PF00391"/>
    </source>
</evidence>
<evidence type="ECO:0000256" key="9">
    <source>
        <dbReference type="ARBA" id="ARBA00022777"/>
    </source>
</evidence>
<dbReference type="InterPro" id="IPR015793">
    <property type="entry name" value="Pyrv_Knase_brl"/>
</dbReference>
<evidence type="ECO:0000259" key="19">
    <source>
        <dbReference type="Pfam" id="PF02887"/>
    </source>
</evidence>
<keyword evidence="6 16" id="KW-0808">Transferase</keyword>
<comment type="similarity">
    <text evidence="3">In the C-terminal section; belongs to the PEP-utilizing enzyme family.</text>
</comment>
<feature type="domain" description="PEP-utilising enzyme mobile" evidence="18">
    <location>
        <begin position="498"/>
        <end position="570"/>
    </location>
</feature>
<dbReference type="RefSeq" id="WP_194847645.1">
    <property type="nucleotide sequence ID" value="NZ_JAAEJV010000018.1"/>
</dbReference>
<dbReference type="PRINTS" id="PR01050">
    <property type="entry name" value="PYRUVTKNASE"/>
</dbReference>
<evidence type="ECO:0000256" key="5">
    <source>
        <dbReference type="ARBA" id="ARBA00012142"/>
    </source>
</evidence>
<comment type="catalytic activity">
    <reaction evidence="16">
        <text>pyruvate + ATP = phosphoenolpyruvate + ADP + H(+)</text>
        <dbReference type="Rhea" id="RHEA:18157"/>
        <dbReference type="ChEBI" id="CHEBI:15361"/>
        <dbReference type="ChEBI" id="CHEBI:15378"/>
        <dbReference type="ChEBI" id="CHEBI:30616"/>
        <dbReference type="ChEBI" id="CHEBI:58702"/>
        <dbReference type="ChEBI" id="CHEBI:456216"/>
        <dbReference type="EC" id="2.7.1.40"/>
    </reaction>
</comment>
<dbReference type="InterPro" id="IPR015813">
    <property type="entry name" value="Pyrv/PenolPyrv_kinase-like_dom"/>
</dbReference>
<dbReference type="SUPFAM" id="SSF50800">
    <property type="entry name" value="PK beta-barrel domain-like"/>
    <property type="match status" value="1"/>
</dbReference>
<comment type="pathway">
    <text evidence="2 16">Carbohydrate degradation; glycolysis; pyruvate from D-glyceraldehyde 3-phosphate: step 5/5.</text>
</comment>
<evidence type="ECO:0000256" key="6">
    <source>
        <dbReference type="ARBA" id="ARBA00022679"/>
    </source>
</evidence>
<dbReference type="Gene3D" id="2.40.33.10">
    <property type="entry name" value="PK beta-barrel domain-like"/>
    <property type="match status" value="1"/>
</dbReference>
<dbReference type="NCBIfam" id="NF004491">
    <property type="entry name" value="PRK05826.1"/>
    <property type="match status" value="1"/>
</dbReference>
<dbReference type="InterPro" id="IPR001697">
    <property type="entry name" value="Pyr_Knase"/>
</dbReference>
<comment type="similarity">
    <text evidence="4 16">Belongs to the pyruvate kinase family.</text>
</comment>
<dbReference type="GO" id="GO:0016301">
    <property type="term" value="F:kinase activity"/>
    <property type="evidence" value="ECO:0007669"/>
    <property type="project" value="UniProtKB-KW"/>
</dbReference>
<keyword evidence="14 20" id="KW-0670">Pyruvate</keyword>
<dbReference type="Gene3D" id="3.20.20.60">
    <property type="entry name" value="Phosphoenolpyruvate-binding domains"/>
    <property type="match status" value="1"/>
</dbReference>
<protein>
    <recommendedName>
        <fullName evidence="5 15">Pyruvate kinase</fullName>
        <ecNumber evidence="5 15">2.7.1.40</ecNumber>
    </recommendedName>
</protein>
<comment type="cofactor">
    <cofactor evidence="1">
        <name>Mg(2+)</name>
        <dbReference type="ChEBI" id="CHEBI:18420"/>
    </cofactor>
</comment>
<dbReference type="InterPro" id="IPR015806">
    <property type="entry name" value="Pyrv_Knase_insert_dom_sf"/>
</dbReference>
<proteinExistence type="inferred from homology"/>
<dbReference type="Pfam" id="PF00224">
    <property type="entry name" value="PK"/>
    <property type="match status" value="1"/>
</dbReference>
<accession>A0ABS0AYY4</accession>
<dbReference type="EMBL" id="JAAEJV010000018">
    <property type="protein sequence ID" value="MBF5059339.1"/>
    <property type="molecule type" value="Genomic_DNA"/>
</dbReference>
<dbReference type="InterPro" id="IPR015795">
    <property type="entry name" value="Pyrv_Knase_C"/>
</dbReference>
<evidence type="ECO:0000256" key="3">
    <source>
        <dbReference type="ARBA" id="ARBA00006237"/>
    </source>
</evidence>
<evidence type="ECO:0000256" key="11">
    <source>
        <dbReference type="ARBA" id="ARBA00022842"/>
    </source>
</evidence>
<organism evidence="20 21">
    <name type="scientific">Candidatus Neptunichlamydia vexilliferae</name>
    <dbReference type="NCBI Taxonomy" id="1651774"/>
    <lineage>
        <taxon>Bacteria</taxon>
        <taxon>Pseudomonadati</taxon>
        <taxon>Chlamydiota</taxon>
        <taxon>Chlamydiia</taxon>
        <taxon>Parachlamydiales</taxon>
        <taxon>Simkaniaceae</taxon>
        <taxon>Candidatus Neptunichlamydia</taxon>
    </lineage>
</organism>
<sequence length="591" mass="64796">MRTRTKIICTLGPATNSYEKIVQLIDAGMNVARVNMSHGTHEQHEETIDLLKKAREEKEIPLAIMLDTKGPEVRVGLLKAPIELKKGDHLTITKEGEVTLTPFEVIKDVKMDAQVLFDDGYITSKVIAKEEDSLTVEIQNPGTLKSQKGVNIPHADLSLPAVTEQDIKDIEFGCKNNIDILAASFIRSPEHILTIKEILARNKASHVLVIAKIENALGVKNFDAILQAADGIMVARGDLGVELPITQVPKLQKMMIRKCYQSFKPVVTATQMLESMINSPRPTRAEVSDVANAVYDSTSAVMLSGETAVGSYPIETVKLMKSTVLVAEKDFNYEEFFYRDVSRQTFNDISSSVALAAIKTAYSAHGKGLIALTTSGFTARLMARFRPEMPIIAVTPEEKIYHQLAFAWGTVPIHAKVEDVKQGVQRASCYAMTHKLVRYGDLIVVTAGTPFGISGTTNFMLVDNIGEVLVRAAPSEGKLTHGEVTILLTLDTPPDLKDKVVVMPHCDEGYTPHLQGARALVLQNHPDDTHSEEVAKQIARDQKIPIVVRADAACCVLKKGQVVTLDPAKGLIFAGVVESEEEMLRQVCSVR</sequence>
<dbReference type="InterPro" id="IPR036637">
    <property type="entry name" value="Phosphohistidine_dom_sf"/>
</dbReference>
<dbReference type="InterPro" id="IPR040442">
    <property type="entry name" value="Pyrv_kinase-like_dom_sf"/>
</dbReference>
<evidence type="ECO:0000256" key="12">
    <source>
        <dbReference type="ARBA" id="ARBA00022958"/>
    </source>
</evidence>
<evidence type="ECO:0000313" key="20">
    <source>
        <dbReference type="EMBL" id="MBF5059339.1"/>
    </source>
</evidence>
<dbReference type="InterPro" id="IPR011037">
    <property type="entry name" value="Pyrv_Knase-like_insert_dom_sf"/>
</dbReference>
<evidence type="ECO:0000256" key="16">
    <source>
        <dbReference type="RuleBase" id="RU000504"/>
    </source>
</evidence>
<evidence type="ECO:0000256" key="15">
    <source>
        <dbReference type="NCBIfam" id="TIGR01064"/>
    </source>
</evidence>
<dbReference type="InterPro" id="IPR036918">
    <property type="entry name" value="Pyrv_Knase_C_sf"/>
</dbReference>
<feature type="domain" description="Pyruvate kinase barrel" evidence="17">
    <location>
        <begin position="4"/>
        <end position="317"/>
    </location>
</feature>
<evidence type="ECO:0000313" key="21">
    <source>
        <dbReference type="Proteomes" id="UP001194714"/>
    </source>
</evidence>
<dbReference type="NCBIfam" id="TIGR01064">
    <property type="entry name" value="pyruv_kin"/>
    <property type="match status" value="1"/>
</dbReference>
<keyword evidence="13 16" id="KW-0324">Glycolysis</keyword>
<reference evidence="20 21" key="1">
    <citation type="submission" date="2020-01" db="EMBL/GenBank/DDBJ databases">
        <title>Draft genome sequence of Cand. Neptunochlamydia vexilliferae K9.</title>
        <authorList>
            <person name="Schulz F."/>
            <person name="Koestlbacher S."/>
            <person name="Wascher F."/>
            <person name="Pizzetti I."/>
            <person name="Horn M."/>
        </authorList>
    </citation>
    <scope>NUCLEOTIDE SEQUENCE [LARGE SCALE GENOMIC DNA]</scope>
    <source>
        <strain evidence="20 21">K9</strain>
    </source>
</reference>
<dbReference type="Pfam" id="PF00391">
    <property type="entry name" value="PEP-utilizers"/>
    <property type="match status" value="1"/>
</dbReference>
<keyword evidence="9 16" id="KW-0418">Kinase</keyword>
<keyword evidence="21" id="KW-1185">Reference proteome</keyword>
<evidence type="ECO:0000256" key="10">
    <source>
        <dbReference type="ARBA" id="ARBA00022840"/>
    </source>
</evidence>
<evidence type="ECO:0000256" key="1">
    <source>
        <dbReference type="ARBA" id="ARBA00001946"/>
    </source>
</evidence>
<dbReference type="SUPFAM" id="SSF51621">
    <property type="entry name" value="Phosphoenolpyruvate/pyruvate domain"/>
    <property type="match status" value="1"/>
</dbReference>
<name>A0ABS0AYY4_9BACT</name>
<keyword evidence="10" id="KW-0067">ATP-binding</keyword>
<keyword evidence="12" id="KW-0630">Potassium</keyword>